<reference evidence="1" key="1">
    <citation type="submission" date="2020-11" db="EMBL/GenBank/DDBJ databases">
        <authorList>
            <person name="Tran Van P."/>
        </authorList>
    </citation>
    <scope>NUCLEOTIDE SEQUENCE</scope>
</reference>
<name>A0A7R9F160_9NEOP</name>
<proteinExistence type="predicted"/>
<dbReference type="EMBL" id="OD566553">
    <property type="protein sequence ID" value="CAD7444226.1"/>
    <property type="molecule type" value="Genomic_DNA"/>
</dbReference>
<sequence length="115" mass="13144">MILGTPTEDDWDGVTHLPGYKNHKLGFYRGQKLGLSFPRLYDIMEGESMASALPTLCCEDLKFVKYMREVFTANCQESPPHGEEACGRPALPCYRWNSSGKTISFLFWTQFPEQK</sequence>
<gene>
    <name evidence="1" type="ORF">TBIB3V08_LOCUS6609</name>
</gene>
<protein>
    <submittedName>
        <fullName evidence="1">Uncharacterized protein</fullName>
    </submittedName>
</protein>
<dbReference type="AlphaFoldDB" id="A0A7R9F160"/>
<evidence type="ECO:0000313" key="1">
    <source>
        <dbReference type="EMBL" id="CAD7444226.1"/>
    </source>
</evidence>
<accession>A0A7R9F160</accession>
<organism evidence="1">
    <name type="scientific">Timema bartmani</name>
    <dbReference type="NCBI Taxonomy" id="61472"/>
    <lineage>
        <taxon>Eukaryota</taxon>
        <taxon>Metazoa</taxon>
        <taxon>Ecdysozoa</taxon>
        <taxon>Arthropoda</taxon>
        <taxon>Hexapoda</taxon>
        <taxon>Insecta</taxon>
        <taxon>Pterygota</taxon>
        <taxon>Neoptera</taxon>
        <taxon>Polyneoptera</taxon>
        <taxon>Phasmatodea</taxon>
        <taxon>Timematodea</taxon>
        <taxon>Timematoidea</taxon>
        <taxon>Timematidae</taxon>
        <taxon>Timema</taxon>
    </lineage>
</organism>